<keyword evidence="6" id="KW-1015">Disulfide bond</keyword>
<dbReference type="PROSITE" id="PS50240">
    <property type="entry name" value="TRYPSIN_DOM"/>
    <property type="match status" value="1"/>
</dbReference>
<dbReference type="GO" id="GO:0006508">
    <property type="term" value="P:proteolysis"/>
    <property type="evidence" value="ECO:0007669"/>
    <property type="project" value="UniProtKB-KW"/>
</dbReference>
<dbReference type="PANTHER" id="PTHR24264:SF65">
    <property type="entry name" value="SRCR DOMAIN-CONTAINING PROTEIN"/>
    <property type="match status" value="1"/>
</dbReference>
<feature type="non-terminal residue" evidence="8">
    <location>
        <position position="1"/>
    </location>
</feature>
<proteinExistence type="inferred from homology"/>
<comment type="similarity">
    <text evidence="7">Belongs to the peptidase S1 family. CLIP subfamily.</text>
</comment>
<dbReference type="GO" id="GO:0004252">
    <property type="term" value="F:serine-type endopeptidase activity"/>
    <property type="evidence" value="ECO:0007669"/>
    <property type="project" value="InterPro"/>
</dbReference>
<evidence type="ECO:0000256" key="2">
    <source>
        <dbReference type="ARBA" id="ARBA00022525"/>
    </source>
</evidence>
<evidence type="ECO:0000256" key="1">
    <source>
        <dbReference type="ARBA" id="ARBA00004613"/>
    </source>
</evidence>
<dbReference type="InterPro" id="IPR050127">
    <property type="entry name" value="Serine_Proteases_S1"/>
</dbReference>
<keyword evidence="4" id="KW-0378">Hydrolase</keyword>
<evidence type="ECO:0000256" key="3">
    <source>
        <dbReference type="ARBA" id="ARBA00022670"/>
    </source>
</evidence>
<evidence type="ECO:0000256" key="4">
    <source>
        <dbReference type="ARBA" id="ARBA00022801"/>
    </source>
</evidence>
<reference evidence="8" key="1">
    <citation type="submission" date="2020-11" db="EMBL/GenBank/DDBJ databases">
        <authorList>
            <person name="Tran Van P."/>
        </authorList>
    </citation>
    <scope>NUCLEOTIDE SEQUENCE</scope>
</reference>
<dbReference type="PROSITE" id="PS00135">
    <property type="entry name" value="TRYPSIN_SER"/>
    <property type="match status" value="1"/>
</dbReference>
<dbReference type="InterPro" id="IPR009003">
    <property type="entry name" value="Peptidase_S1_PA"/>
</dbReference>
<dbReference type="Pfam" id="PF00089">
    <property type="entry name" value="Trypsin"/>
    <property type="match status" value="1"/>
</dbReference>
<dbReference type="FunFam" id="2.40.10.10:FF:000002">
    <property type="entry name" value="Transmembrane protease serine"/>
    <property type="match status" value="1"/>
</dbReference>
<evidence type="ECO:0000256" key="7">
    <source>
        <dbReference type="ARBA" id="ARBA00024195"/>
    </source>
</evidence>
<dbReference type="InterPro" id="IPR043504">
    <property type="entry name" value="Peptidase_S1_PA_chymotrypsin"/>
</dbReference>
<keyword evidence="5" id="KW-0720">Serine protease</keyword>
<keyword evidence="3" id="KW-0645">Protease</keyword>
<evidence type="ECO:0000256" key="5">
    <source>
        <dbReference type="ARBA" id="ARBA00022825"/>
    </source>
</evidence>
<evidence type="ECO:0000313" key="8">
    <source>
        <dbReference type="EMBL" id="CAD7233046.1"/>
    </source>
</evidence>
<dbReference type="SUPFAM" id="SSF50494">
    <property type="entry name" value="Trypsin-like serine proteases"/>
    <property type="match status" value="1"/>
</dbReference>
<protein>
    <submittedName>
        <fullName evidence="8">Uncharacterized protein</fullName>
    </submittedName>
</protein>
<dbReference type="EMBL" id="OB665554">
    <property type="protein sequence ID" value="CAD7233046.1"/>
    <property type="molecule type" value="Genomic_DNA"/>
</dbReference>
<dbReference type="OrthoDB" id="7726766at2759"/>
<accession>A0A7R8WJQ5</accession>
<dbReference type="InterPro" id="IPR001254">
    <property type="entry name" value="Trypsin_dom"/>
</dbReference>
<sequence length="112" mass="12352">WGRTETFDVSQVLLQVKVEIFSESECNSILQQYNIKSAATKYMVCARARYSGGDSCQGDSGGPLMVQDDEKWYVIGIVSFGGANCGNDSIIPGVYTRVDKYTQWITNTMAST</sequence>
<dbReference type="InterPro" id="IPR033116">
    <property type="entry name" value="TRYPSIN_SER"/>
</dbReference>
<name>A0A7R8WJQ5_9CRUS</name>
<evidence type="ECO:0000256" key="6">
    <source>
        <dbReference type="ARBA" id="ARBA00023157"/>
    </source>
</evidence>
<dbReference type="AlphaFoldDB" id="A0A7R8WJQ5"/>
<dbReference type="GO" id="GO:0005615">
    <property type="term" value="C:extracellular space"/>
    <property type="evidence" value="ECO:0007669"/>
    <property type="project" value="TreeGrafter"/>
</dbReference>
<comment type="subcellular location">
    <subcellularLocation>
        <location evidence="1">Secreted</location>
    </subcellularLocation>
</comment>
<organism evidence="8">
    <name type="scientific">Cyprideis torosa</name>
    <dbReference type="NCBI Taxonomy" id="163714"/>
    <lineage>
        <taxon>Eukaryota</taxon>
        <taxon>Metazoa</taxon>
        <taxon>Ecdysozoa</taxon>
        <taxon>Arthropoda</taxon>
        <taxon>Crustacea</taxon>
        <taxon>Oligostraca</taxon>
        <taxon>Ostracoda</taxon>
        <taxon>Podocopa</taxon>
        <taxon>Podocopida</taxon>
        <taxon>Cytherocopina</taxon>
        <taxon>Cytheroidea</taxon>
        <taxon>Cytherideidae</taxon>
        <taxon>Cyprideis</taxon>
    </lineage>
</organism>
<keyword evidence="2" id="KW-0964">Secreted</keyword>
<dbReference type="PANTHER" id="PTHR24264">
    <property type="entry name" value="TRYPSIN-RELATED"/>
    <property type="match status" value="1"/>
</dbReference>
<gene>
    <name evidence="8" type="ORF">CTOB1V02_LOCUS10870</name>
</gene>
<dbReference type="Gene3D" id="2.40.10.10">
    <property type="entry name" value="Trypsin-like serine proteases"/>
    <property type="match status" value="1"/>
</dbReference>